<organism evidence="7 8">
    <name type="scientific">Corynebacterium pelargi</name>
    <dbReference type="NCBI Taxonomy" id="1471400"/>
    <lineage>
        <taxon>Bacteria</taxon>
        <taxon>Bacillati</taxon>
        <taxon>Actinomycetota</taxon>
        <taxon>Actinomycetes</taxon>
        <taxon>Mycobacteriales</taxon>
        <taxon>Corynebacteriaceae</taxon>
        <taxon>Corynebacterium</taxon>
    </lineage>
</organism>
<keyword evidence="6" id="KW-1003">Cell membrane</keyword>
<comment type="similarity">
    <text evidence="2 6">Belongs to the SURF1 family.</text>
</comment>
<dbReference type="AlphaFoldDB" id="A0A410W7L6"/>
<feature type="transmembrane region" description="Helical" evidence="6">
    <location>
        <begin position="12"/>
        <end position="32"/>
    </location>
</feature>
<reference evidence="7 8" key="1">
    <citation type="submission" date="2019-01" db="EMBL/GenBank/DDBJ databases">
        <authorList>
            <person name="Ruckert C."/>
            <person name="Busche T."/>
            <person name="Kalinowski J."/>
        </authorList>
    </citation>
    <scope>NUCLEOTIDE SEQUENCE [LARGE SCALE GENOMIC DNA]</scope>
    <source>
        <strain evidence="7 8">136/3</strain>
    </source>
</reference>
<keyword evidence="4 6" id="KW-1133">Transmembrane helix</keyword>
<evidence type="ECO:0000256" key="5">
    <source>
        <dbReference type="ARBA" id="ARBA00023136"/>
    </source>
</evidence>
<proteinExistence type="inferred from homology"/>
<dbReference type="Pfam" id="PF02104">
    <property type="entry name" value="SURF1"/>
    <property type="match status" value="1"/>
</dbReference>
<name>A0A410W7L6_9CORY</name>
<accession>A0A410W7L6</accession>
<dbReference type="OrthoDB" id="9807214at2"/>
<keyword evidence="8" id="KW-1185">Reference proteome</keyword>
<evidence type="ECO:0000256" key="2">
    <source>
        <dbReference type="ARBA" id="ARBA00007165"/>
    </source>
</evidence>
<feature type="transmembrane region" description="Helical" evidence="6">
    <location>
        <begin position="220"/>
        <end position="240"/>
    </location>
</feature>
<gene>
    <name evidence="7" type="ORF">CPELA_03290</name>
</gene>
<dbReference type="CDD" id="cd06662">
    <property type="entry name" value="SURF1"/>
    <property type="match status" value="1"/>
</dbReference>
<evidence type="ECO:0000313" key="8">
    <source>
        <dbReference type="Proteomes" id="UP000288929"/>
    </source>
</evidence>
<dbReference type="KEGG" id="cpeg:CPELA_03290"/>
<evidence type="ECO:0000256" key="4">
    <source>
        <dbReference type="ARBA" id="ARBA00022989"/>
    </source>
</evidence>
<evidence type="ECO:0000313" key="7">
    <source>
        <dbReference type="EMBL" id="QAU51938.1"/>
    </source>
</evidence>
<protein>
    <recommendedName>
        <fullName evidence="6">SURF1-like protein</fullName>
    </recommendedName>
</protein>
<sequence>MSSTKRSGWKVFLTPGWVITTVLVIAFSYLAFTVLSPWQLGKDRDIVNRNEHVDAAFEQEPTDYHNIFDDQGEITNDQEWRRVRITGHYLPDKEVLLRMRPVESGPSYQSLVPFQIDDGPVVLINRGFEPTNAGDAPHIPTPPSGNVTLVAHARANERTPDKAPMQADGYQQVYGINTQQIGKLNNTTLGRDYLQLSSDEPGVLQPIPIPKQDRGNHLSYGFQWIAFGIMAPLGLGYFVYSEIRERKRVREEEAALAASQRPEGGDGAQAPASKIAESPAASAEKADPPAQAGSTPQRSRYGSKHPAAGQQRGFDRRRDNF</sequence>
<dbReference type="InterPro" id="IPR045214">
    <property type="entry name" value="Surf1/Surf4"/>
</dbReference>
<keyword evidence="5 6" id="KW-0472">Membrane</keyword>
<comment type="subcellular location">
    <subcellularLocation>
        <location evidence="6">Cell membrane</location>
        <topology evidence="6">Multi-pass membrane protein</topology>
    </subcellularLocation>
    <subcellularLocation>
        <location evidence="1">Membrane</location>
    </subcellularLocation>
</comment>
<dbReference type="InterPro" id="IPR002994">
    <property type="entry name" value="Surf1/Shy1"/>
</dbReference>
<dbReference type="EMBL" id="CP035299">
    <property type="protein sequence ID" value="QAU51938.1"/>
    <property type="molecule type" value="Genomic_DNA"/>
</dbReference>
<dbReference type="PANTHER" id="PTHR23427">
    <property type="entry name" value="SURFEIT LOCUS PROTEIN"/>
    <property type="match status" value="1"/>
</dbReference>
<evidence type="ECO:0000256" key="6">
    <source>
        <dbReference type="RuleBase" id="RU363076"/>
    </source>
</evidence>
<evidence type="ECO:0000256" key="3">
    <source>
        <dbReference type="ARBA" id="ARBA00022692"/>
    </source>
</evidence>
<dbReference type="Proteomes" id="UP000288929">
    <property type="component" value="Chromosome"/>
</dbReference>
<dbReference type="RefSeq" id="WP_128889449.1">
    <property type="nucleotide sequence ID" value="NZ_BMCX01000001.1"/>
</dbReference>
<evidence type="ECO:0000256" key="1">
    <source>
        <dbReference type="ARBA" id="ARBA00004370"/>
    </source>
</evidence>
<dbReference type="PROSITE" id="PS50895">
    <property type="entry name" value="SURF1"/>
    <property type="match status" value="1"/>
</dbReference>
<dbReference type="PANTHER" id="PTHR23427:SF2">
    <property type="entry name" value="SURFEIT LOCUS PROTEIN 1"/>
    <property type="match status" value="1"/>
</dbReference>
<dbReference type="GO" id="GO:0005886">
    <property type="term" value="C:plasma membrane"/>
    <property type="evidence" value="ECO:0007669"/>
    <property type="project" value="UniProtKB-SubCell"/>
</dbReference>
<keyword evidence="3 6" id="KW-0812">Transmembrane</keyword>